<dbReference type="Proteomes" id="UP000199227">
    <property type="component" value="Unassembled WGS sequence"/>
</dbReference>
<protein>
    <submittedName>
        <fullName evidence="2">Uncharacterized protein</fullName>
    </submittedName>
</protein>
<dbReference type="STRING" id="223786.SAMN05216234_15010"/>
<dbReference type="EMBL" id="FOXB01000050">
    <property type="protein sequence ID" value="SFP87772.1"/>
    <property type="molecule type" value="Genomic_DNA"/>
</dbReference>
<reference evidence="2 3" key="1">
    <citation type="submission" date="2016-10" db="EMBL/GenBank/DDBJ databases">
        <authorList>
            <person name="de Groot N.N."/>
        </authorList>
    </citation>
    <scope>NUCLEOTIDE SEQUENCE [LARGE SCALE GENOMIC DNA]</scope>
    <source>
        <strain evidence="2 3">EP1-55-1</strain>
    </source>
</reference>
<gene>
    <name evidence="2" type="ORF">SAMN05216234_15010</name>
</gene>
<keyword evidence="3" id="KW-1185">Reference proteome</keyword>
<proteinExistence type="predicted"/>
<dbReference type="AlphaFoldDB" id="A0A1I5TXG8"/>
<keyword evidence="1" id="KW-0812">Transmembrane</keyword>
<organism evidence="2 3">
    <name type="scientific">Hydrogenimonas thermophila</name>
    <dbReference type="NCBI Taxonomy" id="223786"/>
    <lineage>
        <taxon>Bacteria</taxon>
        <taxon>Pseudomonadati</taxon>
        <taxon>Campylobacterota</taxon>
        <taxon>Epsilonproteobacteria</taxon>
        <taxon>Campylobacterales</taxon>
        <taxon>Hydrogenimonadaceae</taxon>
        <taxon>Hydrogenimonas</taxon>
    </lineage>
</organism>
<keyword evidence="1" id="KW-1133">Transmembrane helix</keyword>
<accession>A0A1I5TXG8</accession>
<name>A0A1I5TXG8_9BACT</name>
<evidence type="ECO:0000256" key="1">
    <source>
        <dbReference type="SAM" id="Phobius"/>
    </source>
</evidence>
<keyword evidence="1" id="KW-0472">Membrane</keyword>
<feature type="transmembrane region" description="Helical" evidence="1">
    <location>
        <begin position="6"/>
        <end position="26"/>
    </location>
</feature>
<evidence type="ECO:0000313" key="2">
    <source>
        <dbReference type="EMBL" id="SFP87772.1"/>
    </source>
</evidence>
<sequence length="106" mass="12497">MNNYIIKFYIFTFFLLFVFFGELIYFSSSKSMTYKELEIKNRFVHQVGLPDLSLATEARFIRFRSLTDIYSPFNEGPEILDYFPASFTYYPALKGKNSIPSKVIIK</sequence>
<dbReference type="OrthoDB" id="8527335at2"/>
<evidence type="ECO:0000313" key="3">
    <source>
        <dbReference type="Proteomes" id="UP000199227"/>
    </source>
</evidence>
<dbReference type="RefSeq" id="WP_092913963.1">
    <property type="nucleotide sequence ID" value="NZ_FOXB01000050.1"/>
</dbReference>